<feature type="non-terminal residue" evidence="1">
    <location>
        <position position="1"/>
    </location>
</feature>
<accession>A0A9N9JVB8</accession>
<sequence length="134" mass="15030">FTSKSKVFMDIEQSSVNMPVSSDTALKNIIIQATRTLCDINTKLGMKVENKEASIAQRDQMIANRDAEIAELKIRLNELEKFIQTTMEGSFIVVEGQVCIIINKLIVIVQVLRKILSLPKCQNYVTGENGNVKK</sequence>
<feature type="non-terminal residue" evidence="1">
    <location>
        <position position="134"/>
    </location>
</feature>
<evidence type="ECO:0000313" key="1">
    <source>
        <dbReference type="EMBL" id="CAG8799155.1"/>
    </source>
</evidence>
<dbReference type="AlphaFoldDB" id="A0A9N9JVB8"/>
<proteinExistence type="predicted"/>
<gene>
    <name evidence="1" type="ORF">DERYTH_LOCUS23014</name>
</gene>
<dbReference type="Proteomes" id="UP000789405">
    <property type="component" value="Unassembled WGS sequence"/>
</dbReference>
<dbReference type="EMBL" id="CAJVPY010033617">
    <property type="protein sequence ID" value="CAG8799155.1"/>
    <property type="molecule type" value="Genomic_DNA"/>
</dbReference>
<comment type="caution">
    <text evidence="1">The sequence shown here is derived from an EMBL/GenBank/DDBJ whole genome shotgun (WGS) entry which is preliminary data.</text>
</comment>
<protein>
    <submittedName>
        <fullName evidence="1">6764_t:CDS:1</fullName>
    </submittedName>
</protein>
<name>A0A9N9JVB8_9GLOM</name>
<evidence type="ECO:0000313" key="2">
    <source>
        <dbReference type="Proteomes" id="UP000789405"/>
    </source>
</evidence>
<keyword evidence="2" id="KW-1185">Reference proteome</keyword>
<reference evidence="1" key="1">
    <citation type="submission" date="2021-06" db="EMBL/GenBank/DDBJ databases">
        <authorList>
            <person name="Kallberg Y."/>
            <person name="Tangrot J."/>
            <person name="Rosling A."/>
        </authorList>
    </citation>
    <scope>NUCLEOTIDE SEQUENCE</scope>
    <source>
        <strain evidence="1">MA453B</strain>
    </source>
</reference>
<organism evidence="1 2">
    <name type="scientific">Dentiscutata erythropus</name>
    <dbReference type="NCBI Taxonomy" id="1348616"/>
    <lineage>
        <taxon>Eukaryota</taxon>
        <taxon>Fungi</taxon>
        <taxon>Fungi incertae sedis</taxon>
        <taxon>Mucoromycota</taxon>
        <taxon>Glomeromycotina</taxon>
        <taxon>Glomeromycetes</taxon>
        <taxon>Diversisporales</taxon>
        <taxon>Gigasporaceae</taxon>
        <taxon>Dentiscutata</taxon>
    </lineage>
</organism>